<dbReference type="Proteomes" id="UP000660262">
    <property type="component" value="Unassembled WGS sequence"/>
</dbReference>
<name>A0A830H9E7_9CHLO</name>
<dbReference type="AlphaFoldDB" id="A0A830H9E7"/>
<dbReference type="EMBL" id="BNJQ01000003">
    <property type="protein sequence ID" value="GHP02241.1"/>
    <property type="molecule type" value="Genomic_DNA"/>
</dbReference>
<comment type="caution">
    <text evidence="1">The sequence shown here is derived from an EMBL/GenBank/DDBJ whole genome shotgun (WGS) entry which is preliminary data.</text>
</comment>
<organism evidence="1 2">
    <name type="scientific">Pycnococcus provasolii</name>
    <dbReference type="NCBI Taxonomy" id="41880"/>
    <lineage>
        <taxon>Eukaryota</taxon>
        <taxon>Viridiplantae</taxon>
        <taxon>Chlorophyta</taxon>
        <taxon>Pseudoscourfieldiophyceae</taxon>
        <taxon>Pseudoscourfieldiales</taxon>
        <taxon>Pycnococcaceae</taxon>
        <taxon>Pycnococcus</taxon>
    </lineage>
</organism>
<proteinExistence type="predicted"/>
<gene>
    <name evidence="1" type="ORF">PPROV_000099800</name>
</gene>
<keyword evidence="2" id="KW-1185">Reference proteome</keyword>
<reference evidence="1" key="1">
    <citation type="submission" date="2020-10" db="EMBL/GenBank/DDBJ databases">
        <title>Unveiling of a novel bifunctional photoreceptor, Dualchrome1, isolated from a cosmopolitan green alga.</title>
        <authorList>
            <person name="Suzuki S."/>
            <person name="Kawachi M."/>
        </authorList>
    </citation>
    <scope>NUCLEOTIDE SEQUENCE</scope>
    <source>
        <strain evidence="1">NIES 2893</strain>
    </source>
</reference>
<evidence type="ECO:0000313" key="2">
    <source>
        <dbReference type="Proteomes" id="UP000660262"/>
    </source>
</evidence>
<evidence type="ECO:0000313" key="1">
    <source>
        <dbReference type="EMBL" id="GHP02241.1"/>
    </source>
</evidence>
<sequence>MMPFMLSAFMMSRVPPLDVGGAGDATMRRHLTQWAVEPGHTLQNPTPMPACCCPFTPQGSRSASYPGADRTDPWCPWSPCCGTPDLPHSGGLSKDPGNNLDVWVQTCVNRCRGGPGG</sequence>
<protein>
    <submittedName>
        <fullName evidence="1">Uncharacterized protein</fullName>
    </submittedName>
</protein>
<accession>A0A830H9E7</accession>